<reference evidence="4" key="1">
    <citation type="submission" date="2025-08" db="UniProtKB">
        <authorList>
            <consortium name="RefSeq"/>
        </authorList>
    </citation>
    <scope>IDENTIFICATION</scope>
    <source>
        <tissue evidence="4">Muscle</tissue>
    </source>
</reference>
<keyword evidence="3" id="KW-1185">Reference proteome</keyword>
<organism evidence="3 4">
    <name type="scientific">Limulus polyphemus</name>
    <name type="common">Atlantic horseshoe crab</name>
    <dbReference type="NCBI Taxonomy" id="6850"/>
    <lineage>
        <taxon>Eukaryota</taxon>
        <taxon>Metazoa</taxon>
        <taxon>Ecdysozoa</taxon>
        <taxon>Arthropoda</taxon>
        <taxon>Chelicerata</taxon>
        <taxon>Merostomata</taxon>
        <taxon>Xiphosura</taxon>
        <taxon>Limulidae</taxon>
        <taxon>Limulus</taxon>
    </lineage>
</organism>
<gene>
    <name evidence="4" type="primary">LOC106472157</name>
</gene>
<dbReference type="GeneID" id="106472157"/>
<evidence type="ECO:0000313" key="3">
    <source>
        <dbReference type="Proteomes" id="UP000694941"/>
    </source>
</evidence>
<evidence type="ECO:0000256" key="1">
    <source>
        <dbReference type="SAM" id="Coils"/>
    </source>
</evidence>
<accession>A0ABM1TKR0</accession>
<feature type="coiled-coil region" evidence="1">
    <location>
        <begin position="327"/>
        <end position="386"/>
    </location>
</feature>
<evidence type="ECO:0000313" key="4">
    <source>
        <dbReference type="RefSeq" id="XP_022256466.1"/>
    </source>
</evidence>
<sequence length="445" mass="49458">MGCIAEMKYYVMDESLLDWHIQESEIEGCDELESGGRKLIEYLHTTKVYMEEHAIDCRPGRPPKRASVTGLTTCGSLLKKNRLDGEYHGYKNGHLNGDRLDKVSFLHNGYNHMVAQAAAAAAAAAAATGAPSHINPLPFIALNHQVSHHSMIPVTSTLGLTAPSHTQTHRNEGISVNERSRQVTDDYVTNRMRDDQLQNGELRERHYGHENYKQTKDIIQNGTTSNGHAPVLNLSQHSSRAAGYNNISNGGSGNNSGSDGAYNEHMDDDDSEDDDDDHEHDFSDTPDVSSTANTDHLSAQNALFFQSLNNGGGATMGQAVSSIETLLRNIQGLLKVAADNARQQERQINIEKVIYQKKLRRERRFRRRAQEQLDAEIKKRSDYEGNLHISSNETLRLLNDSLPQDLDKNQLERLEDGSRGQADAILMSGSTCCHFSFLGIRLVKP</sequence>
<feature type="region of interest" description="Disordered" evidence="2">
    <location>
        <begin position="242"/>
        <end position="293"/>
    </location>
</feature>
<dbReference type="PANTHER" id="PTHR12577:SF6">
    <property type="entry name" value="DACHSHUND, ISOFORM B"/>
    <property type="match status" value="1"/>
</dbReference>
<protein>
    <submittedName>
        <fullName evidence="4">Dachshund homolog 1-like</fullName>
    </submittedName>
</protein>
<dbReference type="Proteomes" id="UP000694941">
    <property type="component" value="Unplaced"/>
</dbReference>
<feature type="compositionally biased region" description="Low complexity" evidence="2">
    <location>
        <begin position="242"/>
        <end position="263"/>
    </location>
</feature>
<name>A0ABM1TKR0_LIMPO</name>
<dbReference type="RefSeq" id="XP_022256466.1">
    <property type="nucleotide sequence ID" value="XM_022400758.1"/>
</dbReference>
<feature type="compositionally biased region" description="Acidic residues" evidence="2">
    <location>
        <begin position="266"/>
        <end position="278"/>
    </location>
</feature>
<proteinExistence type="predicted"/>
<dbReference type="InterPro" id="IPR052417">
    <property type="entry name" value="Dachshund_domain"/>
</dbReference>
<evidence type="ECO:0000256" key="2">
    <source>
        <dbReference type="SAM" id="MobiDB-lite"/>
    </source>
</evidence>
<dbReference type="PANTHER" id="PTHR12577">
    <property type="entry name" value="DACHSHUND"/>
    <property type="match status" value="1"/>
</dbReference>
<keyword evidence="1" id="KW-0175">Coiled coil</keyword>